<dbReference type="EMBL" id="FNZX01000009">
    <property type="protein sequence ID" value="SEK70478.1"/>
    <property type="molecule type" value="Genomic_DNA"/>
</dbReference>
<dbReference type="AlphaFoldDB" id="A0A1H7J718"/>
<keyword evidence="2" id="KW-0808">Transferase</keyword>
<gene>
    <name evidence="2" type="ORF">SAMN02910377_01585</name>
</gene>
<dbReference type="GO" id="GO:0016757">
    <property type="term" value="F:glycosyltransferase activity"/>
    <property type="evidence" value="ECO:0007669"/>
    <property type="project" value="InterPro"/>
</dbReference>
<keyword evidence="3" id="KW-1185">Reference proteome</keyword>
<dbReference type="PANTHER" id="PTHR12526">
    <property type="entry name" value="GLYCOSYLTRANSFERASE"/>
    <property type="match status" value="1"/>
</dbReference>
<proteinExistence type="predicted"/>
<evidence type="ECO:0000313" key="3">
    <source>
        <dbReference type="Proteomes" id="UP000182321"/>
    </source>
</evidence>
<dbReference type="Pfam" id="PF00534">
    <property type="entry name" value="Glycos_transf_1"/>
    <property type="match status" value="1"/>
</dbReference>
<evidence type="ECO:0000259" key="1">
    <source>
        <dbReference type="Pfam" id="PF00534"/>
    </source>
</evidence>
<dbReference type="Gene3D" id="3.40.50.2000">
    <property type="entry name" value="Glycogen Phosphorylase B"/>
    <property type="match status" value="2"/>
</dbReference>
<reference evidence="3" key="1">
    <citation type="submission" date="2016-10" db="EMBL/GenBank/DDBJ databases">
        <authorList>
            <person name="Varghese N."/>
        </authorList>
    </citation>
    <scope>NUCLEOTIDE SEQUENCE [LARGE SCALE GENOMIC DNA]</scope>
    <source>
        <strain evidence="3">ACV-9</strain>
    </source>
</reference>
<evidence type="ECO:0000313" key="2">
    <source>
        <dbReference type="EMBL" id="SEK70478.1"/>
    </source>
</evidence>
<dbReference type="Proteomes" id="UP000182321">
    <property type="component" value="Unassembled WGS sequence"/>
</dbReference>
<organism evidence="2 3">
    <name type="scientific">Pseudobutyrivibrio ruminis</name>
    <dbReference type="NCBI Taxonomy" id="46206"/>
    <lineage>
        <taxon>Bacteria</taxon>
        <taxon>Bacillati</taxon>
        <taxon>Bacillota</taxon>
        <taxon>Clostridia</taxon>
        <taxon>Lachnospirales</taxon>
        <taxon>Lachnospiraceae</taxon>
        <taxon>Pseudobutyrivibrio</taxon>
    </lineage>
</organism>
<sequence length="410" mass="47130">MRVLWLCNIVLPELASTFGFTKRNEGGWLTGAWRELINLSELNLAICVPVRNPSKMIDGENEGYNFYSFLTISQESNTKIENQIERFKTIICDFKPDIIHVWGTEFEHSYSMVNAAYELGLLNNVVVNIQGLISECAKVFTIGIDKEKQKTYRIEEQLDSYITRAQYEVKLLRLVKNVSGRTDWDKTHILEINPTITYFYCGEILRNAFYKASKWNYKKCEKHSVFISQAGYPIKGIHLILDELKKLCEKYSDLKIRIAGPNLMEFNGGYPKFVVDRIYELQLIDNIEFLGELTTDQMIEQYQKANVFLSSSIIENSSNSICEAMMIGTPVVSSLVGGIPSIITHGISGYLYSLTEIKKMSYFISKIFEDKEHVEILSKVAISQAESFNNRDLAMDNLYDIYSRVAYKYT</sequence>
<dbReference type="SUPFAM" id="SSF53756">
    <property type="entry name" value="UDP-Glycosyltransferase/glycogen phosphorylase"/>
    <property type="match status" value="1"/>
</dbReference>
<accession>A0A1H7J718</accession>
<dbReference type="CDD" id="cd03801">
    <property type="entry name" value="GT4_PimA-like"/>
    <property type="match status" value="1"/>
</dbReference>
<dbReference type="InterPro" id="IPR001296">
    <property type="entry name" value="Glyco_trans_1"/>
</dbReference>
<dbReference type="RefSeq" id="WP_074790834.1">
    <property type="nucleotide sequence ID" value="NZ_FNZX01000009.1"/>
</dbReference>
<name>A0A1H7J718_9FIRM</name>
<protein>
    <submittedName>
        <fullName evidence="2">Glycosyltransferase involved in cell wall bisynthesis</fullName>
    </submittedName>
</protein>
<feature type="domain" description="Glycosyl transferase family 1" evidence="1">
    <location>
        <begin position="226"/>
        <end position="381"/>
    </location>
</feature>